<dbReference type="GO" id="GO:0006508">
    <property type="term" value="P:proteolysis"/>
    <property type="evidence" value="ECO:0007669"/>
    <property type="project" value="UniProtKB-KW"/>
</dbReference>
<dbReference type="AlphaFoldDB" id="W0JT08"/>
<keyword evidence="5" id="KW-0482">Metalloprotease</keyword>
<dbReference type="KEGG" id="hlr:HALLA_18180"/>
<feature type="region of interest" description="Disordered" evidence="6">
    <location>
        <begin position="117"/>
        <end position="183"/>
    </location>
</feature>
<dbReference type="PANTHER" id="PTHR34858">
    <property type="entry name" value="CYSO-CYSTEINE PEPTIDASE"/>
    <property type="match status" value="1"/>
</dbReference>
<dbReference type="HOGENOM" id="CLU_116765_2_0_2"/>
<dbReference type="NCBIfam" id="NF041370">
    <property type="entry name" value="desamp_Halo"/>
    <property type="match status" value="1"/>
</dbReference>
<keyword evidence="2" id="KW-0479">Metal-binding</keyword>
<dbReference type="EMBL" id="CP007055">
    <property type="protein sequence ID" value="AHG00437.1"/>
    <property type="molecule type" value="Genomic_DNA"/>
</dbReference>
<accession>W0JT08</accession>
<dbReference type="InterPro" id="IPR037518">
    <property type="entry name" value="MPN"/>
</dbReference>
<keyword evidence="9" id="KW-1185">Reference proteome</keyword>
<dbReference type="SMART" id="SM00232">
    <property type="entry name" value="JAB_MPN"/>
    <property type="match status" value="1"/>
</dbReference>
<dbReference type="InterPro" id="IPR028090">
    <property type="entry name" value="JAB_dom_prok"/>
</dbReference>
<dbReference type="eggNOG" id="arCOG01138">
    <property type="taxonomic scope" value="Archaea"/>
</dbReference>
<dbReference type="CDD" id="cd08070">
    <property type="entry name" value="MPN_like"/>
    <property type="match status" value="1"/>
</dbReference>
<dbReference type="Pfam" id="PF14464">
    <property type="entry name" value="Prok-JAB"/>
    <property type="match status" value="1"/>
</dbReference>
<keyword evidence="3" id="KW-0378">Hydrolase</keyword>
<keyword evidence="4" id="KW-0862">Zinc</keyword>
<feature type="domain" description="MPN" evidence="7">
    <location>
        <begin position="2"/>
        <end position="129"/>
    </location>
</feature>
<evidence type="ECO:0000259" key="7">
    <source>
        <dbReference type="PROSITE" id="PS50249"/>
    </source>
</evidence>
<dbReference type="STRING" id="797299.HALLA_18180"/>
<feature type="compositionally biased region" description="Low complexity" evidence="6">
    <location>
        <begin position="129"/>
        <end position="140"/>
    </location>
</feature>
<sequence length="183" mass="19694">MIELPTAVRDEIEAAARAGAPAEICGVLGGSFGVDHSRVRSYYPAENVAERPRTRYRIDPEAQLEVFDRLDERGDDIVGFVHSHPRGPSEPSDTDAALATWPDRSYVIVSLEDVSGAIGGRSSDGDGSGSSSTDGASAGSERTAQTGSWRWRDGVGVERAAPETDRQRGDGDGYFEPERVRLE</sequence>
<dbReference type="Proteomes" id="UP000019024">
    <property type="component" value="Chromosome"/>
</dbReference>
<dbReference type="InterPro" id="IPR051929">
    <property type="entry name" value="VirAsm_ModProt"/>
</dbReference>
<gene>
    <name evidence="8" type="ORF">HALLA_18180</name>
</gene>
<organism evidence="8 9">
    <name type="scientific">Halostagnicola larsenii XH-48</name>
    <dbReference type="NCBI Taxonomy" id="797299"/>
    <lineage>
        <taxon>Archaea</taxon>
        <taxon>Methanobacteriati</taxon>
        <taxon>Methanobacteriota</taxon>
        <taxon>Stenosarchaea group</taxon>
        <taxon>Halobacteria</taxon>
        <taxon>Halobacteriales</taxon>
        <taxon>Natrialbaceae</taxon>
        <taxon>Halostagnicola</taxon>
    </lineage>
</organism>
<dbReference type="GeneID" id="95971124"/>
<dbReference type="GO" id="GO:0008270">
    <property type="term" value="F:zinc ion binding"/>
    <property type="evidence" value="ECO:0007669"/>
    <property type="project" value="TreeGrafter"/>
</dbReference>
<evidence type="ECO:0000256" key="5">
    <source>
        <dbReference type="ARBA" id="ARBA00023049"/>
    </source>
</evidence>
<evidence type="ECO:0000256" key="1">
    <source>
        <dbReference type="ARBA" id="ARBA00022670"/>
    </source>
</evidence>
<dbReference type="InterPro" id="IPR000555">
    <property type="entry name" value="JAMM/MPN+_dom"/>
</dbReference>
<evidence type="ECO:0000313" key="8">
    <source>
        <dbReference type="EMBL" id="AHG00437.1"/>
    </source>
</evidence>
<evidence type="ECO:0000256" key="2">
    <source>
        <dbReference type="ARBA" id="ARBA00022723"/>
    </source>
</evidence>
<evidence type="ECO:0000256" key="6">
    <source>
        <dbReference type="SAM" id="MobiDB-lite"/>
    </source>
</evidence>
<evidence type="ECO:0000313" key="9">
    <source>
        <dbReference type="Proteomes" id="UP000019024"/>
    </source>
</evidence>
<name>W0JT08_9EURY</name>
<protein>
    <submittedName>
        <fullName evidence="8">Mov34/MPN/PAD-1 family protein</fullName>
    </submittedName>
</protein>
<dbReference type="PANTHER" id="PTHR34858:SF1">
    <property type="entry name" value="CYSO-CYSTEINE PEPTIDASE"/>
    <property type="match status" value="1"/>
</dbReference>
<dbReference type="RefSeq" id="WP_049953684.1">
    <property type="nucleotide sequence ID" value="NZ_CP007055.1"/>
</dbReference>
<dbReference type="GO" id="GO:0008235">
    <property type="term" value="F:metalloexopeptidase activity"/>
    <property type="evidence" value="ECO:0007669"/>
    <property type="project" value="TreeGrafter"/>
</dbReference>
<evidence type="ECO:0000256" key="3">
    <source>
        <dbReference type="ARBA" id="ARBA00022801"/>
    </source>
</evidence>
<keyword evidence="1" id="KW-0645">Protease</keyword>
<reference evidence="8 9" key="1">
    <citation type="submission" date="2014-01" db="EMBL/GenBank/DDBJ databases">
        <authorList>
            <consortium name="DOE Joint Genome Institute"/>
            <person name="Anderson I."/>
            <person name="Huntemann M."/>
            <person name="Han J."/>
            <person name="Chen A."/>
            <person name="Kyrpides N."/>
            <person name="Mavromatis K."/>
            <person name="Markowitz V."/>
            <person name="Palaniappan K."/>
            <person name="Ivanova N."/>
            <person name="Schaumberg A."/>
            <person name="Pati A."/>
            <person name="Liolios K."/>
            <person name="Nordberg H.P."/>
            <person name="Cantor M.N."/>
            <person name="Hua S.X."/>
            <person name="Woyke T."/>
        </authorList>
    </citation>
    <scope>NUCLEOTIDE SEQUENCE [LARGE SCALE GENOMIC DNA]</scope>
    <source>
        <strain evidence="8 9">XH-48</strain>
    </source>
</reference>
<dbReference type="Gene3D" id="3.40.140.10">
    <property type="entry name" value="Cytidine Deaminase, domain 2"/>
    <property type="match status" value="1"/>
</dbReference>
<dbReference type="PROSITE" id="PS50249">
    <property type="entry name" value="MPN"/>
    <property type="match status" value="1"/>
</dbReference>
<feature type="compositionally biased region" description="Basic and acidic residues" evidence="6">
    <location>
        <begin position="150"/>
        <end position="183"/>
    </location>
</feature>
<dbReference type="SUPFAM" id="SSF102712">
    <property type="entry name" value="JAB1/MPN domain"/>
    <property type="match status" value="1"/>
</dbReference>
<dbReference type="InterPro" id="IPR053551">
    <property type="entry name" value="Metalloprotease_DSAMP"/>
</dbReference>
<proteinExistence type="predicted"/>
<evidence type="ECO:0000256" key="4">
    <source>
        <dbReference type="ARBA" id="ARBA00022833"/>
    </source>
</evidence>
<dbReference type="OrthoDB" id="10589at2157"/>